<dbReference type="Proteomes" id="UP001466331">
    <property type="component" value="Unassembled WGS sequence"/>
</dbReference>
<proteinExistence type="predicted"/>
<comment type="caution">
    <text evidence="2">The sequence shown here is derived from an EMBL/GenBank/DDBJ whole genome shotgun (WGS) entry which is preliminary data.</text>
</comment>
<keyword evidence="1" id="KW-0472">Membrane</keyword>
<feature type="transmembrane region" description="Helical" evidence="1">
    <location>
        <begin position="93"/>
        <end position="114"/>
    </location>
</feature>
<feature type="transmembrane region" description="Helical" evidence="1">
    <location>
        <begin position="63"/>
        <end position="86"/>
    </location>
</feature>
<dbReference type="EMBL" id="JBCHKQ010000002">
    <property type="protein sequence ID" value="MEM5948170.1"/>
    <property type="molecule type" value="Genomic_DNA"/>
</dbReference>
<reference evidence="2 3" key="1">
    <citation type="submission" date="2024-03" db="EMBL/GenBank/DDBJ databases">
        <title>Ignisphaera cupida sp. nov., a hyperthermophilic hydrolytic archaeon from a hot spring of Kamchatka, and proposal of Ignisphaeraceae fam. nov.</title>
        <authorList>
            <person name="Podosokorskaya O.A."/>
            <person name="Elcheninov A.G."/>
            <person name="Maltseva A.I."/>
            <person name="Zayulina K.S."/>
            <person name="Novikov A."/>
            <person name="Merkel A.Y."/>
        </authorList>
    </citation>
    <scope>NUCLEOTIDE SEQUENCE [LARGE SCALE GENOMIC DNA]</scope>
    <source>
        <strain evidence="2 3">38H-sp</strain>
    </source>
</reference>
<keyword evidence="1" id="KW-0812">Transmembrane</keyword>
<sequence>MNRINLLLDRFEVIAAFLLVLALFSPWTSVMGIPLSGFSLNSAMENLASFSSLFSDDKPKDFIASYIGYVPVALIAACLLIVILRLMEMPSAVVSLITGIVSVIYTGVTLYNLVSNKMSLGSGIWISLAAAILLVAFSLRKKKHSAA</sequence>
<evidence type="ECO:0000313" key="3">
    <source>
        <dbReference type="Proteomes" id="UP001466331"/>
    </source>
</evidence>
<dbReference type="RefSeq" id="WP_420069616.1">
    <property type="nucleotide sequence ID" value="NZ_JBCHKQ010000002.1"/>
</dbReference>
<feature type="transmembrane region" description="Helical" evidence="1">
    <location>
        <begin position="120"/>
        <end position="139"/>
    </location>
</feature>
<evidence type="ECO:0000256" key="1">
    <source>
        <dbReference type="SAM" id="Phobius"/>
    </source>
</evidence>
<organism evidence="2 3">
    <name type="scientific">Rarispira pelagica</name>
    <dbReference type="NCBI Taxonomy" id="3141764"/>
    <lineage>
        <taxon>Bacteria</taxon>
        <taxon>Pseudomonadati</taxon>
        <taxon>Spirochaetota</taxon>
        <taxon>Spirochaetia</taxon>
        <taxon>Winmispirales</taxon>
        <taxon>Winmispiraceae</taxon>
        <taxon>Rarispira</taxon>
    </lineage>
</organism>
<keyword evidence="3" id="KW-1185">Reference proteome</keyword>
<protein>
    <submittedName>
        <fullName evidence="2">Uncharacterized protein</fullName>
    </submittedName>
</protein>
<name>A0ABU9UBX2_9SPIR</name>
<accession>A0ABU9UBX2</accession>
<keyword evidence="1" id="KW-1133">Transmembrane helix</keyword>
<evidence type="ECO:0000313" key="2">
    <source>
        <dbReference type="EMBL" id="MEM5948170.1"/>
    </source>
</evidence>
<gene>
    <name evidence="2" type="ORF">WKV44_06415</name>
</gene>